<dbReference type="RefSeq" id="WP_133230588.1">
    <property type="nucleotide sequence ID" value="NZ_SOZE01000009.1"/>
</dbReference>
<keyword evidence="2" id="KW-1185">Reference proteome</keyword>
<comment type="caution">
    <text evidence="1">The sequence shown here is derived from an EMBL/GenBank/DDBJ whole genome shotgun (WGS) entry which is preliminary data.</text>
</comment>
<sequence length="65" mass="7367">MFLSEAVDDTVEAILYNNTERQSSPKVVLAFHFIKNIVRLKIKAANYLTGSVIDVDRRTLPQMNA</sequence>
<evidence type="ECO:0000313" key="2">
    <source>
        <dbReference type="Proteomes" id="UP000297540"/>
    </source>
</evidence>
<dbReference type="AlphaFoldDB" id="A0A4Y8SGJ3"/>
<proteinExistence type="predicted"/>
<evidence type="ECO:0000313" key="1">
    <source>
        <dbReference type="EMBL" id="TFF37750.1"/>
    </source>
</evidence>
<accession>A0A4Y8SGJ3</accession>
<organism evidence="1 2">
    <name type="scientific">Mucilaginibacter psychrotolerans</name>
    <dbReference type="NCBI Taxonomy" id="1524096"/>
    <lineage>
        <taxon>Bacteria</taxon>
        <taxon>Pseudomonadati</taxon>
        <taxon>Bacteroidota</taxon>
        <taxon>Sphingobacteriia</taxon>
        <taxon>Sphingobacteriales</taxon>
        <taxon>Sphingobacteriaceae</taxon>
        <taxon>Mucilaginibacter</taxon>
    </lineage>
</organism>
<gene>
    <name evidence="1" type="ORF">E2R66_11320</name>
</gene>
<dbReference type="Proteomes" id="UP000297540">
    <property type="component" value="Unassembled WGS sequence"/>
</dbReference>
<name>A0A4Y8SGJ3_9SPHI</name>
<dbReference type="EMBL" id="SOZE01000009">
    <property type="protein sequence ID" value="TFF37750.1"/>
    <property type="molecule type" value="Genomic_DNA"/>
</dbReference>
<reference evidence="1 2" key="1">
    <citation type="journal article" date="2017" name="Int. J. Syst. Evol. Microbiol.">
        <title>Mucilaginibacterpsychrotolerans sp. nov., isolated from peatlands.</title>
        <authorList>
            <person name="Deng Y."/>
            <person name="Shen L."/>
            <person name="Xu B."/>
            <person name="Liu Y."/>
            <person name="Gu Z."/>
            <person name="Liu H."/>
            <person name="Zhou Y."/>
        </authorList>
    </citation>
    <scope>NUCLEOTIDE SEQUENCE [LARGE SCALE GENOMIC DNA]</scope>
    <source>
        <strain evidence="1 2">NH7-4</strain>
    </source>
</reference>
<protein>
    <submittedName>
        <fullName evidence="1">Uncharacterized protein</fullName>
    </submittedName>
</protein>